<dbReference type="AlphaFoldDB" id="A0A9X2ZE48"/>
<dbReference type="PANTHER" id="PTHR42978">
    <property type="entry name" value="QUORUM-QUENCHING LACTONASE YTNP-RELATED-RELATED"/>
    <property type="match status" value="1"/>
</dbReference>
<dbReference type="PANTHER" id="PTHR42978:SF6">
    <property type="entry name" value="QUORUM-QUENCHING LACTONASE YTNP-RELATED"/>
    <property type="match status" value="1"/>
</dbReference>
<dbReference type="EMBL" id="JAOZEW010000010">
    <property type="protein sequence ID" value="MCV9928102.1"/>
    <property type="molecule type" value="Genomic_DNA"/>
</dbReference>
<dbReference type="Gene3D" id="3.60.15.10">
    <property type="entry name" value="Ribonuclease Z/Hydroxyacylglutathione hydrolase-like"/>
    <property type="match status" value="1"/>
</dbReference>
<sequence>MKKNNILLLIFLLLNVAAYQLKAQSIIQQPGYQRMWIGDFEVIAISDGTAIANAKEILNNDPRIPALLKKAFLPEKVESSINTFLIISADKRILVDAGAGDLMSPEGGMLLSSLKNAGYKPEDITDILITHLHSDHSGGLISKGKKVFPNATIHVNKKDLDFWKIHEQVNSNDNILITWNRPAFLALKPYITSGKLKTFEDKEILFPGIETYETAGHTSGHTAYRLKSGQQQLIFIGDLIHIEAIQLTAPEILDIYDFDKTKAAEQRKKVYNEFAKGEYLIAAAHISFPGVGHFRPEGKEYEWVPYNYSTTKKN</sequence>
<dbReference type="Proteomes" id="UP001151079">
    <property type="component" value="Unassembled WGS sequence"/>
</dbReference>
<dbReference type="InterPro" id="IPR051013">
    <property type="entry name" value="MBL_superfamily_lactonases"/>
</dbReference>
<evidence type="ECO:0000313" key="7">
    <source>
        <dbReference type="Proteomes" id="UP001151079"/>
    </source>
</evidence>
<evidence type="ECO:0000256" key="2">
    <source>
        <dbReference type="ARBA" id="ARBA00022723"/>
    </source>
</evidence>
<dbReference type="InterPro" id="IPR001279">
    <property type="entry name" value="Metallo-B-lactamas"/>
</dbReference>
<dbReference type="CDD" id="cd07720">
    <property type="entry name" value="OPHC2-like_MBL-fold"/>
    <property type="match status" value="1"/>
</dbReference>
<proteinExistence type="inferred from homology"/>
<feature type="domain" description="Metallo-beta-lactamase" evidence="5">
    <location>
        <begin position="80"/>
        <end position="285"/>
    </location>
</feature>
<dbReference type="RefSeq" id="WP_264206226.1">
    <property type="nucleotide sequence ID" value="NZ_JAOZEW010000010.1"/>
</dbReference>
<evidence type="ECO:0000256" key="4">
    <source>
        <dbReference type="ARBA" id="ARBA00022833"/>
    </source>
</evidence>
<dbReference type="SUPFAM" id="SSF56281">
    <property type="entry name" value="Metallo-hydrolase/oxidoreductase"/>
    <property type="match status" value="1"/>
</dbReference>
<comment type="caution">
    <text evidence="6">The sequence shown here is derived from an EMBL/GenBank/DDBJ whole genome shotgun (WGS) entry which is preliminary data.</text>
</comment>
<evidence type="ECO:0000256" key="3">
    <source>
        <dbReference type="ARBA" id="ARBA00022801"/>
    </source>
</evidence>
<evidence type="ECO:0000313" key="6">
    <source>
        <dbReference type="EMBL" id="MCV9928102.1"/>
    </source>
</evidence>
<dbReference type="Pfam" id="PF00753">
    <property type="entry name" value="Lactamase_B"/>
    <property type="match status" value="1"/>
</dbReference>
<keyword evidence="4" id="KW-0862">Zinc</keyword>
<organism evidence="6 7">
    <name type="scientific">Flavobacterium shii</name>
    <dbReference type="NCBI Taxonomy" id="2987687"/>
    <lineage>
        <taxon>Bacteria</taxon>
        <taxon>Pseudomonadati</taxon>
        <taxon>Bacteroidota</taxon>
        <taxon>Flavobacteriia</taxon>
        <taxon>Flavobacteriales</taxon>
        <taxon>Flavobacteriaceae</taxon>
        <taxon>Flavobacterium</taxon>
    </lineage>
</organism>
<keyword evidence="2" id="KW-0479">Metal-binding</keyword>
<gene>
    <name evidence="6" type="ORF">OIU83_10585</name>
</gene>
<accession>A0A9X2ZE48</accession>
<keyword evidence="3" id="KW-0378">Hydrolase</keyword>
<evidence type="ECO:0000256" key="1">
    <source>
        <dbReference type="ARBA" id="ARBA00007749"/>
    </source>
</evidence>
<evidence type="ECO:0000259" key="5">
    <source>
        <dbReference type="SMART" id="SM00849"/>
    </source>
</evidence>
<dbReference type="InterPro" id="IPR036866">
    <property type="entry name" value="RibonucZ/Hydroxyglut_hydro"/>
</dbReference>
<comment type="similarity">
    <text evidence="1">Belongs to the metallo-beta-lactamase superfamily.</text>
</comment>
<reference evidence="6" key="1">
    <citation type="submission" date="2022-10" db="EMBL/GenBank/DDBJ databases">
        <title>Two novel species of Flavobacterium.</title>
        <authorList>
            <person name="Liu Q."/>
            <person name="Xin Y.-H."/>
        </authorList>
    </citation>
    <scope>NUCLEOTIDE SEQUENCE</scope>
    <source>
        <strain evidence="6">LS1R49</strain>
    </source>
</reference>
<dbReference type="GO" id="GO:0016787">
    <property type="term" value="F:hydrolase activity"/>
    <property type="evidence" value="ECO:0007669"/>
    <property type="project" value="UniProtKB-KW"/>
</dbReference>
<protein>
    <submittedName>
        <fullName evidence="6">MBL fold metallo-hydrolase</fullName>
    </submittedName>
</protein>
<dbReference type="SMART" id="SM00849">
    <property type="entry name" value="Lactamase_B"/>
    <property type="match status" value="1"/>
</dbReference>
<dbReference type="GO" id="GO:0046872">
    <property type="term" value="F:metal ion binding"/>
    <property type="evidence" value="ECO:0007669"/>
    <property type="project" value="UniProtKB-KW"/>
</dbReference>
<keyword evidence="7" id="KW-1185">Reference proteome</keyword>
<name>A0A9X2ZE48_9FLAO</name>